<accession>A0ACB8VHV3</accession>
<keyword evidence="2" id="KW-1185">Reference proteome</keyword>
<reference evidence="1" key="1">
    <citation type="submission" date="2022-04" db="EMBL/GenBank/DDBJ databases">
        <title>Jade perch genome.</title>
        <authorList>
            <person name="Chao B."/>
        </authorList>
    </citation>
    <scope>NUCLEOTIDE SEQUENCE</scope>
    <source>
        <strain evidence="1">CB-2022</strain>
    </source>
</reference>
<sequence length="286" mass="31208">MHKGVAYPAIVGLKAVPAVSFLSRIVYHFRQKLKRNSFSDVDHSKDEPTKTPTNAVRTNYQLRRELAVNFTLSPDDQLLSVSTADVCHVMYQCPKSNNRSSPTIHESIADQAAVICRSGEGMFTQVPCMCLSAPGFFQHCFSKDLQTVTNCRKLNKVPQKDTEFFGASSHIRLYSGETSQILSLAVVCTYGPNSSTEYPAFLDWGLGVPLRLGTPLFYWGTSTLTWQATVVIPGGARSIGGTGLPDLNPSGVLLLDFCASHSLSIMNTITCLSIRVSISAHGTRTP</sequence>
<protein>
    <submittedName>
        <fullName evidence="1">Uncharacterized protein</fullName>
    </submittedName>
</protein>
<organism evidence="1 2">
    <name type="scientific">Scortum barcoo</name>
    <name type="common">barcoo grunter</name>
    <dbReference type="NCBI Taxonomy" id="214431"/>
    <lineage>
        <taxon>Eukaryota</taxon>
        <taxon>Metazoa</taxon>
        <taxon>Chordata</taxon>
        <taxon>Craniata</taxon>
        <taxon>Vertebrata</taxon>
        <taxon>Euteleostomi</taxon>
        <taxon>Actinopterygii</taxon>
        <taxon>Neopterygii</taxon>
        <taxon>Teleostei</taxon>
        <taxon>Neoteleostei</taxon>
        <taxon>Acanthomorphata</taxon>
        <taxon>Eupercaria</taxon>
        <taxon>Centrarchiformes</taxon>
        <taxon>Terapontoidei</taxon>
        <taxon>Terapontidae</taxon>
        <taxon>Scortum</taxon>
    </lineage>
</organism>
<gene>
    <name evidence="1" type="ORF">L3Q82_017884</name>
</gene>
<name>A0ACB8VHV3_9TELE</name>
<comment type="caution">
    <text evidence="1">The sequence shown here is derived from an EMBL/GenBank/DDBJ whole genome shotgun (WGS) entry which is preliminary data.</text>
</comment>
<evidence type="ECO:0000313" key="2">
    <source>
        <dbReference type="Proteomes" id="UP000831701"/>
    </source>
</evidence>
<dbReference type="Proteomes" id="UP000831701">
    <property type="component" value="Chromosome 21"/>
</dbReference>
<evidence type="ECO:0000313" key="1">
    <source>
        <dbReference type="EMBL" id="KAI3355257.1"/>
    </source>
</evidence>
<dbReference type="EMBL" id="CM041551">
    <property type="protein sequence ID" value="KAI3355257.1"/>
    <property type="molecule type" value="Genomic_DNA"/>
</dbReference>
<proteinExistence type="predicted"/>